<evidence type="ECO:0000313" key="2">
    <source>
        <dbReference type="EMBL" id="KAF2265416.1"/>
    </source>
</evidence>
<gene>
    <name evidence="2" type="ORF">CC78DRAFT_543350</name>
</gene>
<sequence length="103" mass="11979">MKLATLLLAAFAMGTFAAPTEPTKSNQSIDSIVPNCGWCDDYYWSCYDLVFTNISRQYFQGNYSLVLNIFGEMPLATWLRRRLFYPHLPTAQPRVQVMRIYRL</sequence>
<accession>A0A9P4KBZ8</accession>
<name>A0A9P4KBZ8_9PLEO</name>
<dbReference type="Proteomes" id="UP000800093">
    <property type="component" value="Unassembled WGS sequence"/>
</dbReference>
<protein>
    <submittedName>
        <fullName evidence="2">Uncharacterized protein</fullName>
    </submittedName>
</protein>
<feature type="chain" id="PRO_5040460513" evidence="1">
    <location>
        <begin position="18"/>
        <end position="103"/>
    </location>
</feature>
<dbReference type="EMBL" id="ML986607">
    <property type="protein sequence ID" value="KAF2265416.1"/>
    <property type="molecule type" value="Genomic_DNA"/>
</dbReference>
<keyword evidence="1" id="KW-0732">Signal</keyword>
<evidence type="ECO:0000313" key="3">
    <source>
        <dbReference type="Proteomes" id="UP000800093"/>
    </source>
</evidence>
<proteinExistence type="predicted"/>
<dbReference type="AlphaFoldDB" id="A0A9P4KBZ8"/>
<keyword evidence="3" id="KW-1185">Reference proteome</keyword>
<evidence type="ECO:0000256" key="1">
    <source>
        <dbReference type="SAM" id="SignalP"/>
    </source>
</evidence>
<reference evidence="3" key="1">
    <citation type="journal article" date="2020" name="Stud. Mycol.">
        <title>101 Dothideomycetes genomes: A test case for predicting lifestyles and emergence of pathogens.</title>
        <authorList>
            <person name="Haridas S."/>
            <person name="Albert R."/>
            <person name="Binder M."/>
            <person name="Bloem J."/>
            <person name="LaButti K."/>
            <person name="Salamov A."/>
            <person name="Andreopoulos B."/>
            <person name="Baker S."/>
            <person name="Barry K."/>
            <person name="Bills G."/>
            <person name="Bluhm B."/>
            <person name="Cannon C."/>
            <person name="Castanera R."/>
            <person name="Culley D."/>
            <person name="Daum C."/>
            <person name="Ezra D."/>
            <person name="Gonzalez J."/>
            <person name="Henrissat B."/>
            <person name="Kuo A."/>
            <person name="Liang C."/>
            <person name="Lipzen A."/>
            <person name="Lutzoni F."/>
            <person name="Magnuson J."/>
            <person name="Mondo S."/>
            <person name="Nolan M."/>
            <person name="Ohm R."/>
            <person name="Pangilinan J."/>
            <person name="Park H.-J."/>
            <person name="Ramirez L."/>
            <person name="Alfaro M."/>
            <person name="Sun H."/>
            <person name="Tritt A."/>
            <person name="Yoshinaga Y."/>
            <person name="Zwiers L.-H."/>
            <person name="Turgeon B."/>
            <person name="Goodwin S."/>
            <person name="Spatafora J."/>
            <person name="Crous P."/>
            <person name="Grigoriev I."/>
        </authorList>
    </citation>
    <scope>NUCLEOTIDE SEQUENCE [LARGE SCALE GENOMIC DNA]</scope>
    <source>
        <strain evidence="3">CBS 304.66</strain>
    </source>
</reference>
<comment type="caution">
    <text evidence="2">The sequence shown here is derived from an EMBL/GenBank/DDBJ whole genome shotgun (WGS) entry which is preliminary data.</text>
</comment>
<feature type="signal peptide" evidence="1">
    <location>
        <begin position="1"/>
        <end position="17"/>
    </location>
</feature>
<organism evidence="2 3">
    <name type="scientific">Lojkania enalia</name>
    <dbReference type="NCBI Taxonomy" id="147567"/>
    <lineage>
        <taxon>Eukaryota</taxon>
        <taxon>Fungi</taxon>
        <taxon>Dikarya</taxon>
        <taxon>Ascomycota</taxon>
        <taxon>Pezizomycotina</taxon>
        <taxon>Dothideomycetes</taxon>
        <taxon>Pleosporomycetidae</taxon>
        <taxon>Pleosporales</taxon>
        <taxon>Pleosporales incertae sedis</taxon>
        <taxon>Lojkania</taxon>
    </lineage>
</organism>